<organism evidence="9 10">
    <name type="scientific">Mucilaginibacter celer</name>
    <dbReference type="NCBI Taxonomy" id="2305508"/>
    <lineage>
        <taxon>Bacteria</taxon>
        <taxon>Pseudomonadati</taxon>
        <taxon>Bacteroidota</taxon>
        <taxon>Sphingobacteriia</taxon>
        <taxon>Sphingobacteriales</taxon>
        <taxon>Sphingobacteriaceae</taxon>
        <taxon>Mucilaginibacter</taxon>
    </lineage>
</organism>
<dbReference type="SMART" id="SM00388">
    <property type="entry name" value="HisKA"/>
    <property type="match status" value="1"/>
</dbReference>
<dbReference type="Gene3D" id="3.30.450.20">
    <property type="entry name" value="PAS domain"/>
    <property type="match status" value="3"/>
</dbReference>
<dbReference type="EMBL" id="CP032869">
    <property type="protein sequence ID" value="AYL97754.1"/>
    <property type="molecule type" value="Genomic_DNA"/>
</dbReference>
<evidence type="ECO:0000256" key="4">
    <source>
        <dbReference type="ARBA" id="ARBA00022679"/>
    </source>
</evidence>
<dbReference type="SUPFAM" id="SSF55874">
    <property type="entry name" value="ATPase domain of HSP90 chaperone/DNA topoisomerase II/histidine kinase"/>
    <property type="match status" value="1"/>
</dbReference>
<dbReference type="InterPro" id="IPR003661">
    <property type="entry name" value="HisK_dim/P_dom"/>
</dbReference>
<dbReference type="InterPro" id="IPR000700">
    <property type="entry name" value="PAS-assoc_C"/>
</dbReference>
<dbReference type="Proteomes" id="UP000270046">
    <property type="component" value="Chromosome"/>
</dbReference>
<evidence type="ECO:0000259" key="7">
    <source>
        <dbReference type="PROSITE" id="PS50112"/>
    </source>
</evidence>
<protein>
    <recommendedName>
        <fullName evidence="2">histidine kinase</fullName>
        <ecNumber evidence="2">2.7.13.3</ecNumber>
    </recommendedName>
</protein>
<dbReference type="PROSITE" id="PS50112">
    <property type="entry name" value="PAS"/>
    <property type="match status" value="2"/>
</dbReference>
<dbReference type="InterPro" id="IPR005467">
    <property type="entry name" value="His_kinase_dom"/>
</dbReference>
<sequence>MKQDPNSLTDSEKRYRALVIATSDVMYTMSADWQVMYQLHGGDFLSDTGEPMVDWMDKYIHPKDRERVQSAIAHAIRTKTMFQLEHQVVLPDGSLGWTYSRAVPILDEHGEITQWFGAANDVTNRKRTEDALRIAKEAAEQQKRLYETITSNTPDLIYVFDLDYRFTYANDALLTMWGKTWDNAIGKNLLENGYEPWHAEMHEREIDKVVATRQPIRGEVSFPHATLGRRVYDYIFSPVVNELDKVVAIAGTTRDITDIRLAERTLTESEARFRTMAEGTNIYISMGDETGNAIYFNQAWSRLTGRSMSELIGFDWVEMLHPDDRENYLAVYNEAFKARVPFHTGFRVLAAEGDYRWLLTDGSVRRYNDGSFAGFIGAAVDITELKQDEQRKNDFISMVSHELKTPLTSALAYVQVSKKRTEEAGDAVSAGMLDRTEKQLTKMARMINGFLNVSRLESGKIQIDCRRFDLAGLMKETEDETLASVSTHRLLFASVSQIWVNADREKIGQVIQNLISNAVKYSQPNSTIRVSADVVDGKVQISVSDEGIGISQQDLPRLFERFYRVKDAETRHIAGFGIGLYLCSEIVKQHGGRIRVESTVGEGSTFYFTLPVV</sequence>
<dbReference type="InterPro" id="IPR013655">
    <property type="entry name" value="PAS_fold_3"/>
</dbReference>
<evidence type="ECO:0000256" key="2">
    <source>
        <dbReference type="ARBA" id="ARBA00012438"/>
    </source>
</evidence>
<evidence type="ECO:0000313" key="9">
    <source>
        <dbReference type="EMBL" id="AYL97754.1"/>
    </source>
</evidence>
<reference evidence="9 10" key="1">
    <citation type="submission" date="2018-10" db="EMBL/GenBank/DDBJ databases">
        <title>Genome sequencing of Mucilaginibacter sp. HYN0043.</title>
        <authorList>
            <person name="Kim M."/>
            <person name="Yi H."/>
        </authorList>
    </citation>
    <scope>NUCLEOTIDE SEQUENCE [LARGE SCALE GENOMIC DNA]</scope>
    <source>
        <strain evidence="9 10">HYN0043</strain>
    </source>
</reference>
<dbReference type="Pfam" id="PF02518">
    <property type="entry name" value="HATPase_c"/>
    <property type="match status" value="1"/>
</dbReference>
<dbReference type="SMART" id="SM00387">
    <property type="entry name" value="HATPase_c"/>
    <property type="match status" value="1"/>
</dbReference>
<evidence type="ECO:0000256" key="1">
    <source>
        <dbReference type="ARBA" id="ARBA00000085"/>
    </source>
</evidence>
<gene>
    <name evidence="9" type="ORF">HYN43_021740</name>
</gene>
<evidence type="ECO:0000256" key="3">
    <source>
        <dbReference type="ARBA" id="ARBA00022553"/>
    </source>
</evidence>
<dbReference type="InterPro" id="IPR004358">
    <property type="entry name" value="Sig_transdc_His_kin-like_C"/>
</dbReference>
<dbReference type="RefSeq" id="WP_119406041.1">
    <property type="nucleotide sequence ID" value="NZ_CP032869.1"/>
</dbReference>
<dbReference type="InterPro" id="IPR013656">
    <property type="entry name" value="PAS_4"/>
</dbReference>
<feature type="domain" description="PAS" evidence="7">
    <location>
        <begin position="142"/>
        <end position="213"/>
    </location>
</feature>
<dbReference type="FunFam" id="3.30.565.10:FF:000006">
    <property type="entry name" value="Sensor histidine kinase WalK"/>
    <property type="match status" value="1"/>
</dbReference>
<dbReference type="PANTHER" id="PTHR43304">
    <property type="entry name" value="PHYTOCHROME-LIKE PROTEIN CPH1"/>
    <property type="match status" value="1"/>
</dbReference>
<dbReference type="SMART" id="SM00091">
    <property type="entry name" value="PAS"/>
    <property type="match status" value="3"/>
</dbReference>
<dbReference type="PROSITE" id="PS50109">
    <property type="entry name" value="HIS_KIN"/>
    <property type="match status" value="1"/>
</dbReference>
<accession>A0A494VS37</accession>
<dbReference type="EC" id="2.7.13.3" evidence="2"/>
<dbReference type="PANTHER" id="PTHR43304:SF1">
    <property type="entry name" value="PAC DOMAIN-CONTAINING PROTEIN"/>
    <property type="match status" value="1"/>
</dbReference>
<feature type="domain" description="PAC" evidence="8">
    <location>
        <begin position="216"/>
        <end position="268"/>
    </location>
</feature>
<dbReference type="Gene3D" id="3.30.565.10">
    <property type="entry name" value="Histidine kinase-like ATPase, C-terminal domain"/>
    <property type="match status" value="1"/>
</dbReference>
<keyword evidence="5" id="KW-0418">Kinase</keyword>
<dbReference type="SUPFAM" id="SSF55785">
    <property type="entry name" value="PYP-like sensor domain (PAS domain)"/>
    <property type="match status" value="3"/>
</dbReference>
<proteinExistence type="predicted"/>
<dbReference type="InterPro" id="IPR036890">
    <property type="entry name" value="HATPase_C_sf"/>
</dbReference>
<evidence type="ECO:0000259" key="8">
    <source>
        <dbReference type="PROSITE" id="PS50113"/>
    </source>
</evidence>
<evidence type="ECO:0000313" key="10">
    <source>
        <dbReference type="Proteomes" id="UP000270046"/>
    </source>
</evidence>
<dbReference type="SUPFAM" id="SSF47384">
    <property type="entry name" value="Homodimeric domain of signal transducing histidine kinase"/>
    <property type="match status" value="1"/>
</dbReference>
<dbReference type="OrthoDB" id="9813151at2"/>
<dbReference type="CDD" id="cd00082">
    <property type="entry name" value="HisKA"/>
    <property type="match status" value="1"/>
</dbReference>
<feature type="domain" description="PAC" evidence="8">
    <location>
        <begin position="342"/>
        <end position="394"/>
    </location>
</feature>
<dbReference type="CDD" id="cd00130">
    <property type="entry name" value="PAS"/>
    <property type="match status" value="3"/>
</dbReference>
<dbReference type="Pfam" id="PF08447">
    <property type="entry name" value="PAS_3"/>
    <property type="match status" value="2"/>
</dbReference>
<feature type="domain" description="PAS" evidence="7">
    <location>
        <begin position="269"/>
        <end position="339"/>
    </location>
</feature>
<dbReference type="InterPro" id="IPR000014">
    <property type="entry name" value="PAS"/>
</dbReference>
<dbReference type="AlphaFoldDB" id="A0A494VS37"/>
<name>A0A494VS37_9SPHI</name>
<dbReference type="InterPro" id="IPR036097">
    <property type="entry name" value="HisK_dim/P_sf"/>
</dbReference>
<dbReference type="InterPro" id="IPR001610">
    <property type="entry name" value="PAC"/>
</dbReference>
<dbReference type="CDD" id="cd00075">
    <property type="entry name" value="HATPase"/>
    <property type="match status" value="1"/>
</dbReference>
<feature type="domain" description="Histidine kinase" evidence="6">
    <location>
        <begin position="398"/>
        <end position="613"/>
    </location>
</feature>
<dbReference type="Pfam" id="PF00512">
    <property type="entry name" value="HisKA"/>
    <property type="match status" value="1"/>
</dbReference>
<dbReference type="Pfam" id="PF08448">
    <property type="entry name" value="PAS_4"/>
    <property type="match status" value="1"/>
</dbReference>
<dbReference type="InterPro" id="IPR003594">
    <property type="entry name" value="HATPase_dom"/>
</dbReference>
<dbReference type="Gene3D" id="1.10.287.130">
    <property type="match status" value="1"/>
</dbReference>
<dbReference type="KEGG" id="muh:HYN43_021740"/>
<keyword evidence="10" id="KW-1185">Reference proteome</keyword>
<dbReference type="InterPro" id="IPR052162">
    <property type="entry name" value="Sensor_kinase/Photoreceptor"/>
</dbReference>
<comment type="catalytic activity">
    <reaction evidence="1">
        <text>ATP + protein L-histidine = ADP + protein N-phospho-L-histidine.</text>
        <dbReference type="EC" id="2.7.13.3"/>
    </reaction>
</comment>
<dbReference type="InterPro" id="IPR035965">
    <property type="entry name" value="PAS-like_dom_sf"/>
</dbReference>
<dbReference type="PROSITE" id="PS50113">
    <property type="entry name" value="PAC"/>
    <property type="match status" value="3"/>
</dbReference>
<evidence type="ECO:0000259" key="6">
    <source>
        <dbReference type="PROSITE" id="PS50109"/>
    </source>
</evidence>
<feature type="domain" description="PAC" evidence="8">
    <location>
        <begin position="82"/>
        <end position="134"/>
    </location>
</feature>
<dbReference type="GO" id="GO:0000155">
    <property type="term" value="F:phosphorelay sensor kinase activity"/>
    <property type="evidence" value="ECO:0007669"/>
    <property type="project" value="InterPro"/>
</dbReference>
<dbReference type="PRINTS" id="PR00344">
    <property type="entry name" value="BCTRLSENSOR"/>
</dbReference>
<keyword evidence="4" id="KW-0808">Transferase</keyword>
<dbReference type="NCBIfam" id="TIGR00229">
    <property type="entry name" value="sensory_box"/>
    <property type="match status" value="3"/>
</dbReference>
<evidence type="ECO:0000256" key="5">
    <source>
        <dbReference type="ARBA" id="ARBA00022777"/>
    </source>
</evidence>
<dbReference type="SMART" id="SM00086">
    <property type="entry name" value="PAC"/>
    <property type="match status" value="3"/>
</dbReference>
<keyword evidence="3" id="KW-0597">Phosphoprotein</keyword>